<dbReference type="AlphaFoldDB" id="A0AAE3GVP2"/>
<name>A0AAE3GVP2_9CYAN</name>
<organism evidence="1 2">
    <name type="scientific">Limnofasciculus baicalensis BBK-W-15</name>
    <dbReference type="NCBI Taxonomy" id="2699891"/>
    <lineage>
        <taxon>Bacteria</taxon>
        <taxon>Bacillati</taxon>
        <taxon>Cyanobacteriota</taxon>
        <taxon>Cyanophyceae</taxon>
        <taxon>Coleofasciculales</taxon>
        <taxon>Coleofasciculaceae</taxon>
        <taxon>Limnofasciculus</taxon>
        <taxon>Limnofasciculus baicalensis</taxon>
    </lineage>
</organism>
<dbReference type="PANTHER" id="PTHR34235">
    <property type="entry name" value="SLR1203 PROTEIN-RELATED"/>
    <property type="match status" value="1"/>
</dbReference>
<dbReference type="Pfam" id="PF01724">
    <property type="entry name" value="DUF29"/>
    <property type="match status" value="1"/>
</dbReference>
<comment type="caution">
    <text evidence="1">The sequence shown here is derived from an EMBL/GenBank/DDBJ whole genome shotgun (WGS) entry which is preliminary data.</text>
</comment>
<evidence type="ECO:0000313" key="2">
    <source>
        <dbReference type="Proteomes" id="UP001204953"/>
    </source>
</evidence>
<dbReference type="Gene3D" id="1.20.1220.20">
    <property type="entry name" value="Uncharcterised protein PF01724"/>
    <property type="match status" value="1"/>
</dbReference>
<protein>
    <submittedName>
        <fullName evidence="1">DUF29 domain-containing protein</fullName>
    </submittedName>
</protein>
<proteinExistence type="predicted"/>
<sequence length="159" mass="18239">MRKSIMPSVEQLATTPSATYNEDFYLWTQKMAVALRQGAVSALDMENLAEEIENLGKSDRRALKSRLEILLMHLLKWQFQPNRRSGSWQCTIIEQRLRIQDILTDSPSLKNYLISILPEAHHNAILLAAAETTLPLDLFPKDCPYSIKQILDIDYLLPD</sequence>
<dbReference type="InterPro" id="IPR002636">
    <property type="entry name" value="DUF29"/>
</dbReference>
<keyword evidence="2" id="KW-1185">Reference proteome</keyword>
<accession>A0AAE3GVP2</accession>
<reference evidence="1" key="1">
    <citation type="submission" date="2022-06" db="EMBL/GenBank/DDBJ databases">
        <title>New cyanobacteria of genus Symplocastrum in benthos of Lake Baikal.</title>
        <authorList>
            <person name="Sorokovikova E."/>
            <person name="Tikhonova I."/>
            <person name="Krasnopeev A."/>
            <person name="Evseev P."/>
            <person name="Gladkikh A."/>
            <person name="Belykh O."/>
        </authorList>
    </citation>
    <scope>NUCLEOTIDE SEQUENCE</scope>
    <source>
        <strain evidence="1">BBK-W-15</strain>
    </source>
</reference>
<dbReference type="EMBL" id="JAMZMM010000224">
    <property type="protein sequence ID" value="MCP2730638.1"/>
    <property type="molecule type" value="Genomic_DNA"/>
</dbReference>
<dbReference type="Proteomes" id="UP001204953">
    <property type="component" value="Unassembled WGS sequence"/>
</dbReference>
<evidence type="ECO:0000313" key="1">
    <source>
        <dbReference type="EMBL" id="MCP2730638.1"/>
    </source>
</evidence>
<gene>
    <name evidence="1" type="ORF">NJ959_19600</name>
</gene>